<evidence type="ECO:0000256" key="9">
    <source>
        <dbReference type="RuleBase" id="RU004391"/>
    </source>
</evidence>
<comment type="catalytic activity">
    <reaction evidence="7 8 9">
        <text>L-cysteine + L-glutamate + ATP = gamma-L-glutamyl-L-cysteine + ADP + phosphate + H(+)</text>
        <dbReference type="Rhea" id="RHEA:13285"/>
        <dbReference type="ChEBI" id="CHEBI:15378"/>
        <dbReference type="ChEBI" id="CHEBI:29985"/>
        <dbReference type="ChEBI" id="CHEBI:30616"/>
        <dbReference type="ChEBI" id="CHEBI:35235"/>
        <dbReference type="ChEBI" id="CHEBI:43474"/>
        <dbReference type="ChEBI" id="CHEBI:58173"/>
        <dbReference type="ChEBI" id="CHEBI:456216"/>
        <dbReference type="EC" id="6.3.2.2"/>
    </reaction>
</comment>
<dbReference type="GO" id="GO:0005524">
    <property type="term" value="F:ATP binding"/>
    <property type="evidence" value="ECO:0007669"/>
    <property type="project" value="UniProtKB-KW"/>
</dbReference>
<keyword evidence="5 8" id="KW-0547">Nucleotide-binding</keyword>
<sequence length="529" mass="60548">MPSGSSSVQDLLALICNKGDPALLTSGLFGLEKESLRVAQSGGIAFTPHPLELGSALTHPHITTDYSEALLEFITPPFQTFSEALDCLKNLHLFVQENLKDELLWATSMPCVLAGEDNIPVAQFGDSNHGLMKYIYRVGLGYRYGRVMQVIAGVHFNYSIVDDFWPMYQKLLGDEGSLRDFRDAHYMGMVRNLQRYGWIIPYLFGASPAVCRSFFYGKEPDLLVFDDTTYYEPYATSLRTGDIGYQNRKEEGMGVKACYDNLADYVQSLACATKTPCPVWEEIGVKVDGEYRQLNANRLQIENEYYSSIRPKQIPGDMETPSRALLERGIQYVELRSLDVNAYHPLGMDEQQLRFLHAFMLYCLLRPSPVISDIERKEIDRNIIWVAQQGRDPLLKLQRGGKAVLFRDWANELLDGMRPVAEVLATEKQDAEYAASIEQQIQKIVDADKTPSGRMLKEMRENGEGFYQFARRLSLEQWRYFSSQKLEDFFHDYMHELTSQSLRQQQELEAADSKESLDDFLQRYFDGQI</sequence>
<dbReference type="NCBIfam" id="TIGR01434">
    <property type="entry name" value="glu_cys_ligase"/>
    <property type="match status" value="1"/>
</dbReference>
<accession>A0A831K3L1</accession>
<keyword evidence="4 8" id="KW-0317">Glutathione biosynthesis</keyword>
<dbReference type="Proteomes" id="UP000885822">
    <property type="component" value="Unassembled WGS sequence"/>
</dbReference>
<evidence type="ECO:0000256" key="3">
    <source>
        <dbReference type="ARBA" id="ARBA00022598"/>
    </source>
</evidence>
<name>A0A831K3L1_9GAMM</name>
<feature type="domain" description="Glutamate--cysteine ligase" evidence="10">
    <location>
        <begin position="15"/>
        <end position="383"/>
    </location>
</feature>
<protein>
    <recommendedName>
        <fullName evidence="8">Glutamate--cysteine ligase</fullName>
        <ecNumber evidence="8">6.3.2.2</ecNumber>
    </recommendedName>
    <alternativeName>
        <fullName evidence="8">Gamma-ECS</fullName>
        <shortName evidence="8">GCS</shortName>
    </alternativeName>
    <alternativeName>
        <fullName evidence="8">Gamma-glutamylcysteine synthetase</fullName>
    </alternativeName>
</protein>
<dbReference type="AlphaFoldDB" id="A0A831K3L1"/>
<dbReference type="Pfam" id="PF04262">
    <property type="entry name" value="Glu_cys_ligase"/>
    <property type="match status" value="1"/>
</dbReference>
<dbReference type="GO" id="GO:0006750">
    <property type="term" value="P:glutathione biosynthetic process"/>
    <property type="evidence" value="ECO:0007669"/>
    <property type="project" value="UniProtKB-UniRule"/>
</dbReference>
<evidence type="ECO:0000256" key="6">
    <source>
        <dbReference type="ARBA" id="ARBA00022840"/>
    </source>
</evidence>
<dbReference type="InterPro" id="IPR014746">
    <property type="entry name" value="Gln_synth/guanido_kin_cat_dom"/>
</dbReference>
<evidence type="ECO:0000256" key="8">
    <source>
        <dbReference type="HAMAP-Rule" id="MF_00578"/>
    </source>
</evidence>
<dbReference type="PANTHER" id="PTHR38761">
    <property type="entry name" value="GLUTAMATE--CYSTEINE LIGASE"/>
    <property type="match status" value="1"/>
</dbReference>
<dbReference type="SUPFAM" id="SSF55931">
    <property type="entry name" value="Glutamine synthetase/guanido kinase"/>
    <property type="match status" value="1"/>
</dbReference>
<evidence type="ECO:0000256" key="7">
    <source>
        <dbReference type="ARBA" id="ARBA00048819"/>
    </source>
</evidence>
<evidence type="ECO:0000259" key="10">
    <source>
        <dbReference type="Pfam" id="PF04262"/>
    </source>
</evidence>
<dbReference type="HAMAP" id="MF_00578">
    <property type="entry name" value="Glu_cys_ligase"/>
    <property type="match status" value="1"/>
</dbReference>
<dbReference type="Gene3D" id="3.30.590.20">
    <property type="match status" value="1"/>
</dbReference>
<keyword evidence="6 8" id="KW-0067">ATP-binding</keyword>
<keyword evidence="3 8" id="KW-0436">Ligase</keyword>
<organism evidence="11">
    <name type="scientific">Thiolapillus brandeum</name>
    <dbReference type="NCBI Taxonomy" id="1076588"/>
    <lineage>
        <taxon>Bacteria</taxon>
        <taxon>Pseudomonadati</taxon>
        <taxon>Pseudomonadota</taxon>
        <taxon>Gammaproteobacteria</taxon>
        <taxon>Chromatiales</taxon>
        <taxon>Sedimenticolaceae</taxon>
        <taxon>Thiolapillus</taxon>
    </lineage>
</organism>
<dbReference type="EC" id="6.3.2.2" evidence="8"/>
<evidence type="ECO:0000256" key="5">
    <source>
        <dbReference type="ARBA" id="ARBA00022741"/>
    </source>
</evidence>
<dbReference type="UniPathway" id="UPA00142">
    <property type="reaction ID" value="UER00209"/>
</dbReference>
<proteinExistence type="inferred from homology"/>
<dbReference type="GO" id="GO:0005829">
    <property type="term" value="C:cytosol"/>
    <property type="evidence" value="ECO:0007669"/>
    <property type="project" value="TreeGrafter"/>
</dbReference>
<evidence type="ECO:0000256" key="1">
    <source>
        <dbReference type="ARBA" id="ARBA00005006"/>
    </source>
</evidence>
<dbReference type="InterPro" id="IPR007370">
    <property type="entry name" value="Glu_cys_ligase"/>
</dbReference>
<comment type="similarity">
    <text evidence="2 8">Belongs to the glutamate--cysteine ligase type 1 family. Type 1 subfamily.</text>
</comment>
<dbReference type="InterPro" id="IPR006334">
    <property type="entry name" value="Glut_cys_ligase"/>
</dbReference>
<reference evidence="11" key="1">
    <citation type="journal article" date="2020" name="mSystems">
        <title>Genome- and Community-Level Interaction Insights into Carbon Utilization and Element Cycling Functions of Hydrothermarchaeota in Hydrothermal Sediment.</title>
        <authorList>
            <person name="Zhou Z."/>
            <person name="Liu Y."/>
            <person name="Xu W."/>
            <person name="Pan J."/>
            <person name="Luo Z.H."/>
            <person name="Li M."/>
        </authorList>
    </citation>
    <scope>NUCLEOTIDE SEQUENCE [LARGE SCALE GENOMIC DNA]</scope>
    <source>
        <strain evidence="11">HyVt-26</strain>
    </source>
</reference>
<dbReference type="GO" id="GO:0004357">
    <property type="term" value="F:glutamate-cysteine ligase activity"/>
    <property type="evidence" value="ECO:0007669"/>
    <property type="project" value="UniProtKB-UniRule"/>
</dbReference>
<dbReference type="GO" id="GO:0046872">
    <property type="term" value="F:metal ion binding"/>
    <property type="evidence" value="ECO:0007669"/>
    <property type="project" value="TreeGrafter"/>
</dbReference>
<evidence type="ECO:0000256" key="2">
    <source>
        <dbReference type="ARBA" id="ARBA00008772"/>
    </source>
</evidence>
<dbReference type="EMBL" id="DRCV01000181">
    <property type="protein sequence ID" value="HDK38176.1"/>
    <property type="molecule type" value="Genomic_DNA"/>
</dbReference>
<comment type="caution">
    <text evidence="11">The sequence shown here is derived from an EMBL/GenBank/DDBJ whole genome shotgun (WGS) entry which is preliminary data.</text>
</comment>
<gene>
    <name evidence="8" type="primary">gshA</name>
    <name evidence="11" type="ORF">ENG92_04085</name>
</gene>
<dbReference type="PANTHER" id="PTHR38761:SF1">
    <property type="entry name" value="GLUTAMATE--CYSTEINE LIGASE"/>
    <property type="match status" value="1"/>
</dbReference>
<evidence type="ECO:0000256" key="4">
    <source>
        <dbReference type="ARBA" id="ARBA00022684"/>
    </source>
</evidence>
<comment type="pathway">
    <text evidence="1 8 9">Sulfur metabolism; glutathione biosynthesis; glutathione from L-cysteine and L-glutamate: step 1/2.</text>
</comment>
<evidence type="ECO:0000313" key="11">
    <source>
        <dbReference type="EMBL" id="HDK38176.1"/>
    </source>
</evidence>